<dbReference type="RefSeq" id="WP_144229723.1">
    <property type="nucleotide sequence ID" value="NZ_CANNCB010000004.1"/>
</dbReference>
<dbReference type="InterPro" id="IPR043519">
    <property type="entry name" value="NT_sf"/>
</dbReference>
<evidence type="ECO:0000313" key="3">
    <source>
        <dbReference type="Proteomes" id="UP000319828"/>
    </source>
</evidence>
<name>A0A557PH61_9VIBR</name>
<gene>
    <name evidence="2" type="ORF">FOF44_00630</name>
</gene>
<protein>
    <submittedName>
        <fullName evidence="2">Phosphoribosylglycinamide formyltransferase</fullName>
    </submittedName>
</protein>
<sequence>MKFLLRTSTLMLLLLTRTPAVALAAQLTQSSSQTRPQINEACPQAFKHSLSGLYSIPDIAPQHFQQFSNDFEVLYQRAPIAQNELEVLCKSIALNTQTTPLFSGVKSKERASIKIDKELNGEANKITDLARATIVSQNIPSLVTAFEQLQQQATIIEVKNRFKNPNPSGYRDLKVLVQLPKSQLITEVQFHLEEIAKIKNGEEHILYEQIQHIERTAMLENRNLNEIEKGKVDQLRNQSLSLYHDVWQYYLTPPALEQAA</sequence>
<proteinExistence type="predicted"/>
<feature type="chain" id="PRO_5022114449" evidence="1">
    <location>
        <begin position="25"/>
        <end position="260"/>
    </location>
</feature>
<feature type="signal peptide" evidence="1">
    <location>
        <begin position="1"/>
        <end position="24"/>
    </location>
</feature>
<organism evidence="2 3">
    <name type="scientific">Vibrio algivorus</name>
    <dbReference type="NCBI Taxonomy" id="1667024"/>
    <lineage>
        <taxon>Bacteria</taxon>
        <taxon>Pseudomonadati</taxon>
        <taxon>Pseudomonadota</taxon>
        <taxon>Gammaproteobacteria</taxon>
        <taxon>Vibrionales</taxon>
        <taxon>Vibrionaceae</taxon>
        <taxon>Vibrio</taxon>
    </lineage>
</organism>
<evidence type="ECO:0000256" key="1">
    <source>
        <dbReference type="SAM" id="SignalP"/>
    </source>
</evidence>
<comment type="caution">
    <text evidence="2">The sequence shown here is derived from an EMBL/GenBank/DDBJ whole genome shotgun (WGS) entry which is preliminary data.</text>
</comment>
<dbReference type="Proteomes" id="UP000319828">
    <property type="component" value="Unassembled WGS sequence"/>
</dbReference>
<dbReference type="OrthoDB" id="5823369at2"/>
<keyword evidence="1" id="KW-0732">Signal</keyword>
<dbReference type="SUPFAM" id="SSF81301">
    <property type="entry name" value="Nucleotidyltransferase"/>
    <property type="match status" value="1"/>
</dbReference>
<dbReference type="Gene3D" id="3.30.460.10">
    <property type="entry name" value="Beta Polymerase, domain 2"/>
    <property type="match status" value="1"/>
</dbReference>
<keyword evidence="2" id="KW-0808">Transferase</keyword>
<dbReference type="GO" id="GO:0016740">
    <property type="term" value="F:transferase activity"/>
    <property type="evidence" value="ECO:0007669"/>
    <property type="project" value="UniProtKB-KW"/>
</dbReference>
<accession>A0A557PH61</accession>
<evidence type="ECO:0000313" key="2">
    <source>
        <dbReference type="EMBL" id="TVO39996.1"/>
    </source>
</evidence>
<dbReference type="AlphaFoldDB" id="A0A557PH61"/>
<dbReference type="EMBL" id="VMKJ01000001">
    <property type="protein sequence ID" value="TVO39996.1"/>
    <property type="molecule type" value="Genomic_DNA"/>
</dbReference>
<reference evidence="2 3" key="1">
    <citation type="submission" date="2019-07" db="EMBL/GenBank/DDBJ databases">
        <title>The draft genome sequence of Vibrio algivorus M1486.</title>
        <authorList>
            <person name="Meng X."/>
        </authorList>
    </citation>
    <scope>NUCLEOTIDE SEQUENCE [LARGE SCALE GENOMIC DNA]</scope>
    <source>
        <strain evidence="2 3">M1486</strain>
    </source>
</reference>